<accession>A0A4Y2WZQ1</accession>
<sequence>MGAIMRGNQCPIGCRGDRSFRSTLWERLGQGVLDRIPNLLRLILSVFDLSYSQTDQLTDIIQMFLRLGDGSRVEIGNWKIGEALRLEATKYCFSCMLSVADRFRYQSNPIN</sequence>
<organism evidence="1 2">
    <name type="scientific">Araneus ventricosus</name>
    <name type="common">Orbweaver spider</name>
    <name type="synonym">Epeira ventricosa</name>
    <dbReference type="NCBI Taxonomy" id="182803"/>
    <lineage>
        <taxon>Eukaryota</taxon>
        <taxon>Metazoa</taxon>
        <taxon>Ecdysozoa</taxon>
        <taxon>Arthropoda</taxon>
        <taxon>Chelicerata</taxon>
        <taxon>Arachnida</taxon>
        <taxon>Araneae</taxon>
        <taxon>Araneomorphae</taxon>
        <taxon>Entelegynae</taxon>
        <taxon>Araneoidea</taxon>
        <taxon>Araneidae</taxon>
        <taxon>Araneus</taxon>
    </lineage>
</organism>
<dbReference type="EMBL" id="BGPR01069137">
    <property type="protein sequence ID" value="GBO42875.1"/>
    <property type="molecule type" value="Genomic_DNA"/>
</dbReference>
<keyword evidence="2" id="KW-1185">Reference proteome</keyword>
<reference evidence="1 2" key="1">
    <citation type="journal article" date="2019" name="Sci. Rep.">
        <title>Orb-weaving spider Araneus ventricosus genome elucidates the spidroin gene catalogue.</title>
        <authorList>
            <person name="Kono N."/>
            <person name="Nakamura H."/>
            <person name="Ohtoshi R."/>
            <person name="Moran D.A.P."/>
            <person name="Shinohara A."/>
            <person name="Yoshida Y."/>
            <person name="Fujiwara M."/>
            <person name="Mori M."/>
            <person name="Tomita M."/>
            <person name="Arakawa K."/>
        </authorList>
    </citation>
    <scope>NUCLEOTIDE SEQUENCE [LARGE SCALE GENOMIC DNA]</scope>
</reference>
<dbReference type="Proteomes" id="UP000499080">
    <property type="component" value="Unassembled WGS sequence"/>
</dbReference>
<dbReference type="AlphaFoldDB" id="A0A4Y2WZQ1"/>
<gene>
    <name evidence="1" type="ORF">AVEN_239693_1</name>
</gene>
<proteinExistence type="predicted"/>
<evidence type="ECO:0000313" key="1">
    <source>
        <dbReference type="EMBL" id="GBO42875.1"/>
    </source>
</evidence>
<protein>
    <submittedName>
        <fullName evidence="1">Uncharacterized protein</fullName>
    </submittedName>
</protein>
<name>A0A4Y2WZQ1_ARAVE</name>
<comment type="caution">
    <text evidence="1">The sequence shown here is derived from an EMBL/GenBank/DDBJ whole genome shotgun (WGS) entry which is preliminary data.</text>
</comment>
<evidence type="ECO:0000313" key="2">
    <source>
        <dbReference type="Proteomes" id="UP000499080"/>
    </source>
</evidence>